<feature type="transmembrane region" description="Helical" evidence="1">
    <location>
        <begin position="49"/>
        <end position="75"/>
    </location>
</feature>
<feature type="transmembrane region" description="Helical" evidence="1">
    <location>
        <begin position="21"/>
        <end position="43"/>
    </location>
</feature>
<keyword evidence="1" id="KW-0472">Membrane</keyword>
<feature type="transmembrane region" description="Helical" evidence="1">
    <location>
        <begin position="96"/>
        <end position="114"/>
    </location>
</feature>
<organism evidence="2 3">
    <name type="scientific">Acetobacter malorum DSM 14337</name>
    <dbReference type="NCBI Taxonomy" id="1307910"/>
    <lineage>
        <taxon>Bacteria</taxon>
        <taxon>Pseudomonadati</taxon>
        <taxon>Pseudomonadota</taxon>
        <taxon>Alphaproteobacteria</taxon>
        <taxon>Acetobacterales</taxon>
        <taxon>Acetobacteraceae</taxon>
        <taxon>Acetobacter</taxon>
    </lineage>
</organism>
<feature type="transmembrane region" description="Helical" evidence="1">
    <location>
        <begin position="126"/>
        <end position="143"/>
    </location>
</feature>
<evidence type="ECO:0000256" key="1">
    <source>
        <dbReference type="SAM" id="Phobius"/>
    </source>
</evidence>
<proteinExistence type="predicted"/>
<reference evidence="2" key="1">
    <citation type="submission" date="2013-04" db="EMBL/GenBank/DDBJ databases">
        <title>The genome sequencing project of 58 acetic acid bacteria.</title>
        <authorList>
            <person name="Okamoto-Kainuma A."/>
            <person name="Ishikawa M."/>
            <person name="Umino S."/>
            <person name="Koizumi Y."/>
            <person name="Shiwa Y."/>
            <person name="Yoshikawa H."/>
            <person name="Matsutani M."/>
            <person name="Matsushita K."/>
        </authorList>
    </citation>
    <scope>NUCLEOTIDE SEQUENCE</scope>
    <source>
        <strain evidence="2">DSM 14337</strain>
    </source>
</reference>
<evidence type="ECO:0000313" key="3">
    <source>
        <dbReference type="Proteomes" id="UP001065047"/>
    </source>
</evidence>
<dbReference type="EMBL" id="BAPF01000002">
    <property type="protein sequence ID" value="GBQ74845.1"/>
    <property type="molecule type" value="Genomic_DNA"/>
</dbReference>
<keyword evidence="3" id="KW-1185">Reference proteome</keyword>
<evidence type="ECO:0000313" key="2">
    <source>
        <dbReference type="EMBL" id="GBQ74845.1"/>
    </source>
</evidence>
<sequence length="166" mass="18591">MHHFVVKPQETTFEDRIVKHYSIIGIAIYFSSWVGVALLGLAYCNWHEVASTVVLMPLISLAIGTAIVLFLKFVLKKERRLATFYRSRIQKPIWRAVFWLLPLPALTPLVLHILHGHPQSNDTLGLKILALLSIIMAGEVLALDVTEEIAQSDTADARLAAENEPL</sequence>
<protein>
    <submittedName>
        <fullName evidence="2">Uncharacterized protein</fullName>
    </submittedName>
</protein>
<keyword evidence="1" id="KW-1133">Transmembrane helix</keyword>
<name>A0ABQ0PKV9_9PROT</name>
<keyword evidence="1" id="KW-0812">Transmembrane</keyword>
<gene>
    <name evidence="2" type="ORF">AA14337_0027</name>
</gene>
<comment type="caution">
    <text evidence="2">The sequence shown here is derived from an EMBL/GenBank/DDBJ whole genome shotgun (WGS) entry which is preliminary data.</text>
</comment>
<dbReference type="Proteomes" id="UP001065047">
    <property type="component" value="Unassembled WGS sequence"/>
</dbReference>
<accession>A0ABQ0PKV9</accession>